<feature type="region of interest" description="Disordered" evidence="6">
    <location>
        <begin position="404"/>
        <end position="426"/>
    </location>
</feature>
<dbReference type="NCBIfam" id="TIGR00756">
    <property type="entry name" value="PPR"/>
    <property type="match status" value="2"/>
</dbReference>
<comment type="caution">
    <text evidence="7">The sequence shown here is derived from an EMBL/GenBank/DDBJ whole genome shotgun (WGS) entry which is preliminary data.</text>
</comment>
<evidence type="ECO:0000256" key="4">
    <source>
        <dbReference type="ARBA" id="ARBA00044511"/>
    </source>
</evidence>
<dbReference type="Gene3D" id="1.25.40.10">
    <property type="entry name" value="Tetratricopeptide repeat domain"/>
    <property type="match status" value="3"/>
</dbReference>
<feature type="compositionally biased region" description="Low complexity" evidence="6">
    <location>
        <begin position="13"/>
        <end position="28"/>
    </location>
</feature>
<accession>A0A427YMD8</accession>
<evidence type="ECO:0000256" key="5">
    <source>
        <dbReference type="PROSITE-ProRule" id="PRU00708"/>
    </source>
</evidence>
<keyword evidence="2" id="KW-0677">Repeat</keyword>
<feature type="repeat" description="PPR" evidence="5">
    <location>
        <begin position="656"/>
        <end position="690"/>
    </location>
</feature>
<dbReference type="InterPro" id="IPR002885">
    <property type="entry name" value="PPR_rpt"/>
</dbReference>
<reference evidence="7 8" key="1">
    <citation type="submission" date="2018-11" db="EMBL/GenBank/DDBJ databases">
        <title>Genome sequence of Saitozyma podzolica DSM 27192.</title>
        <authorList>
            <person name="Aliyu H."/>
            <person name="Gorte O."/>
            <person name="Ochsenreither K."/>
        </authorList>
    </citation>
    <scope>NUCLEOTIDE SEQUENCE [LARGE SCALE GENOMIC DNA]</scope>
    <source>
        <strain evidence="7 8">DSM 27192</strain>
    </source>
</reference>
<feature type="repeat" description="PPR" evidence="5">
    <location>
        <begin position="583"/>
        <end position="617"/>
    </location>
</feature>
<comment type="similarity">
    <text evidence="1">Belongs to the CCM1 family.</text>
</comment>
<feature type="repeat" description="PPR" evidence="5">
    <location>
        <begin position="729"/>
        <end position="763"/>
    </location>
</feature>
<evidence type="ECO:0000313" key="7">
    <source>
        <dbReference type="EMBL" id="RSH92282.1"/>
    </source>
</evidence>
<feature type="region of interest" description="Disordered" evidence="6">
    <location>
        <begin position="1"/>
        <end position="42"/>
    </location>
</feature>
<dbReference type="STRING" id="1890683.A0A427YMD8"/>
<organism evidence="7 8">
    <name type="scientific">Saitozyma podzolica</name>
    <dbReference type="NCBI Taxonomy" id="1890683"/>
    <lineage>
        <taxon>Eukaryota</taxon>
        <taxon>Fungi</taxon>
        <taxon>Dikarya</taxon>
        <taxon>Basidiomycota</taxon>
        <taxon>Agaricomycotina</taxon>
        <taxon>Tremellomycetes</taxon>
        <taxon>Tremellales</taxon>
        <taxon>Trimorphomycetaceae</taxon>
        <taxon>Saitozyma</taxon>
    </lineage>
</organism>
<keyword evidence="8" id="KW-1185">Reference proteome</keyword>
<evidence type="ECO:0008006" key="9">
    <source>
        <dbReference type="Google" id="ProtNLM"/>
    </source>
</evidence>
<dbReference type="PANTHER" id="PTHR47447:SF28">
    <property type="entry name" value="PENTACOTRIPEPTIDE-REPEAT REGION OF PRORP DOMAIN-CONTAINING PROTEIN"/>
    <property type="match status" value="1"/>
</dbReference>
<name>A0A427YMD8_9TREE</name>
<evidence type="ECO:0000313" key="8">
    <source>
        <dbReference type="Proteomes" id="UP000279259"/>
    </source>
</evidence>
<proteinExistence type="inferred from homology"/>
<dbReference type="OrthoDB" id="185373at2759"/>
<dbReference type="Pfam" id="PF13041">
    <property type="entry name" value="PPR_2"/>
    <property type="match status" value="1"/>
</dbReference>
<comment type="subunit">
    <text evidence="4">Binds to mitochondrial small subunit 15S rRNA.</text>
</comment>
<evidence type="ECO:0000256" key="3">
    <source>
        <dbReference type="ARBA" id="ARBA00044493"/>
    </source>
</evidence>
<evidence type="ECO:0000256" key="2">
    <source>
        <dbReference type="ARBA" id="ARBA00022737"/>
    </source>
</evidence>
<dbReference type="AlphaFoldDB" id="A0A427YMD8"/>
<dbReference type="InterPro" id="IPR011990">
    <property type="entry name" value="TPR-like_helical_dom_sf"/>
</dbReference>
<evidence type="ECO:0000256" key="1">
    <source>
        <dbReference type="ARBA" id="ARBA00006192"/>
    </source>
</evidence>
<dbReference type="Proteomes" id="UP000279259">
    <property type="component" value="Unassembled WGS sequence"/>
</dbReference>
<gene>
    <name evidence="7" type="ORF">EHS25_008697</name>
</gene>
<dbReference type="PROSITE" id="PS51375">
    <property type="entry name" value="PPR"/>
    <property type="match status" value="3"/>
</dbReference>
<dbReference type="EMBL" id="RSCD01000006">
    <property type="protein sequence ID" value="RSH92282.1"/>
    <property type="molecule type" value="Genomic_DNA"/>
</dbReference>
<protein>
    <recommendedName>
        <fullName evidence="9">Pentacotripeptide-repeat region of PRORP domain-containing protein</fullName>
    </recommendedName>
</protein>
<dbReference type="PANTHER" id="PTHR47447">
    <property type="entry name" value="OS03G0856100 PROTEIN"/>
    <property type="match status" value="1"/>
</dbReference>
<comment type="function">
    <text evidence="3">Regulates mitochondrial small subunit maturation by controlling 15S rRNA 5'-end processing. Localizes to the 5' precursor of the 15S rRNA in a position that is subsequently occupied by mS47 in the mature yeast mtSSU. Uses structure and sequence-specific RNA recognition, binding to a single-stranded region of the precursor and specifically recognizing bases -6 to -1. The exchange of Ccm1 for mS47 is coupled to the irreversible removal of precursor rRNA that is accompanied by conformational changes of the mitoribosomal proteins uS5m and mS26. These conformational changes signal completion of 5'-end rRNA processing through protection of the mature 5'-end of the 15S rRNA and stabilization of mS47. The removal of the 5' precursor together with the dissociation of Ccm1 may be catalyzed by the 5'-3' exoribonuclease Pet127. Involved in the specific removal of group I introns in mitochondrial encoded transcripts.</text>
</comment>
<feature type="region of interest" description="Disordered" evidence="6">
    <location>
        <begin position="59"/>
        <end position="82"/>
    </location>
</feature>
<dbReference type="Pfam" id="PF13812">
    <property type="entry name" value="PPR_3"/>
    <property type="match status" value="1"/>
</dbReference>
<sequence length="782" mass="86443">MRPRLELIRRSGSRAAGAATVAPSRPKVAPAPAPASAPAPALGPLQLTRGVARLAVSKSGTATKANGRRPVGLDDQDAAKRASSDTFLRTRLQAALNPPSTSQSLPEPSAAAVLAASLPLLQPDRNAIMDPHISEISRIISQPHESSAELDSPYSQRMIADVLAACWFRAAEGSKKPQEKRTGDSRSVSECFATFLIRDCAHDEDSIKVGKLLDILEGALQKFKDARLGFRIPTPMVAAWAVLLTKTGRTSSLAFTWPDREKVIAYIEKTAPGTAPELYTTGLDSLLGSRRPIDLPTTLLELENRLAQMRASRDKQGRFDLWTQFSEDLRIHNKDTQGLLDPTIRSNVLAVFLNAFMTPASRQIKWQDAINEVIDEILRLFPRPLPRNVHHLLLARRARLSLEENEENDREEGLGVEEPGFGEGRDVRSLDEQPVLVRAQDRHQARANLHAAWKDAGEAGRDLKMYMLYMEGLGRMGDLQGLQSAWNALVADETCRQMYLAEERGPFPPTRALNLMISAALLVPKLGPPVALQLFDQAIQPNSSIAPDLITINTMLRHHARTPDLSAMSSLFSLAEKLKLKPDIVTYTTLVQGLLRAGELEMAKKTLGTMAAQGLEPNERMCSMLVADLAKSGRSSGLANAEDLLAEMRRRKMKIGVITWTALVSGYFRGGWEEDAWAAVKRMEDQGMPLNRVAYNILLRQSGDIAQERGKGWSISLFERMIKEGVNPSSDTYVIVLAPLIRAKRWNLADNVVRHMDKLGFVPEKAALRMLIRKVRQRRANI</sequence>
<evidence type="ECO:0000256" key="6">
    <source>
        <dbReference type="SAM" id="MobiDB-lite"/>
    </source>
</evidence>